<dbReference type="AlphaFoldDB" id="A0A9Q3FJD4"/>
<protein>
    <submittedName>
        <fullName evidence="1">Uncharacterized protein</fullName>
    </submittedName>
</protein>
<name>A0A9Q3FJD4_9BASI</name>
<comment type="caution">
    <text evidence="1">The sequence shown here is derived from an EMBL/GenBank/DDBJ whole genome shotgun (WGS) entry which is preliminary data.</text>
</comment>
<keyword evidence="2" id="KW-1185">Reference proteome</keyword>
<proteinExistence type="predicted"/>
<evidence type="ECO:0000313" key="1">
    <source>
        <dbReference type="EMBL" id="MBW0538127.1"/>
    </source>
</evidence>
<gene>
    <name evidence="1" type="ORF">O181_077842</name>
</gene>
<dbReference type="EMBL" id="AVOT02042697">
    <property type="protein sequence ID" value="MBW0538127.1"/>
    <property type="molecule type" value="Genomic_DNA"/>
</dbReference>
<organism evidence="1 2">
    <name type="scientific">Austropuccinia psidii MF-1</name>
    <dbReference type="NCBI Taxonomy" id="1389203"/>
    <lineage>
        <taxon>Eukaryota</taxon>
        <taxon>Fungi</taxon>
        <taxon>Dikarya</taxon>
        <taxon>Basidiomycota</taxon>
        <taxon>Pucciniomycotina</taxon>
        <taxon>Pucciniomycetes</taxon>
        <taxon>Pucciniales</taxon>
        <taxon>Sphaerophragmiaceae</taxon>
        <taxon>Austropuccinia</taxon>
    </lineage>
</organism>
<reference evidence="1" key="1">
    <citation type="submission" date="2021-03" db="EMBL/GenBank/DDBJ databases">
        <title>Draft genome sequence of rust myrtle Austropuccinia psidii MF-1, a brazilian biotype.</title>
        <authorList>
            <person name="Quecine M.C."/>
            <person name="Pachon D.M.R."/>
            <person name="Bonatelli M.L."/>
            <person name="Correr F.H."/>
            <person name="Franceschini L.M."/>
            <person name="Leite T.F."/>
            <person name="Margarido G.R.A."/>
            <person name="Almeida C.A."/>
            <person name="Ferrarezi J.A."/>
            <person name="Labate C.A."/>
        </authorList>
    </citation>
    <scope>NUCLEOTIDE SEQUENCE</scope>
    <source>
        <strain evidence="1">MF-1</strain>
    </source>
</reference>
<sequence length="130" mass="14871">MLRWQIDIPEYRGKMTIVHKTGKIHKNTDGLSRSALVDTPDNPSYVPLEAEPQILIEGIKITDIGTEFPEEVRESYIQDKNCDIFTSLSDKDYNHTSLVNALDEFWKNSYSEGIFHLLVGLFTTEPNILV</sequence>
<dbReference type="Proteomes" id="UP000765509">
    <property type="component" value="Unassembled WGS sequence"/>
</dbReference>
<evidence type="ECO:0000313" key="2">
    <source>
        <dbReference type="Proteomes" id="UP000765509"/>
    </source>
</evidence>
<accession>A0A9Q3FJD4</accession>